<evidence type="ECO:0000256" key="5">
    <source>
        <dbReference type="ARBA" id="ARBA00022840"/>
    </source>
</evidence>
<organism evidence="6 7">
    <name type="scientific">Cercospora zeae-maydis SCOH1-5</name>
    <dbReference type="NCBI Taxonomy" id="717836"/>
    <lineage>
        <taxon>Eukaryota</taxon>
        <taxon>Fungi</taxon>
        <taxon>Dikarya</taxon>
        <taxon>Ascomycota</taxon>
        <taxon>Pezizomycotina</taxon>
        <taxon>Dothideomycetes</taxon>
        <taxon>Dothideomycetidae</taxon>
        <taxon>Mycosphaerellales</taxon>
        <taxon>Mycosphaerellaceae</taxon>
        <taxon>Cercospora</taxon>
    </lineage>
</organism>
<sequence>MTNPPLEEQTLPRFHDRPYYPMELGQTLHSRYSIISKLGYGASSTVWLARDRQTNQYRAVKNILLSASSDSVFQRIEQQELDEPSVPTIVAGRYGPYPVYASRGQLSFAKLFDEEGNWSAGLPVPSTSFKEFVTVLPAEEKEVLKFIRKMLTWDPAQRATPAELFKDQWLTAPFEHVVGEGA</sequence>
<keyword evidence="7" id="KW-1185">Reference proteome</keyword>
<dbReference type="GO" id="GO:0043484">
    <property type="term" value="P:regulation of RNA splicing"/>
    <property type="evidence" value="ECO:0007669"/>
    <property type="project" value="TreeGrafter"/>
</dbReference>
<keyword evidence="3" id="KW-0547">Nucleotide-binding</keyword>
<evidence type="ECO:0000313" key="6">
    <source>
        <dbReference type="EMBL" id="KAF2216963.1"/>
    </source>
</evidence>
<evidence type="ECO:0000313" key="7">
    <source>
        <dbReference type="Proteomes" id="UP000799539"/>
    </source>
</evidence>
<dbReference type="OrthoDB" id="5979581at2759"/>
<accession>A0A6A6FU44</accession>
<dbReference type="PANTHER" id="PTHR45646:SF11">
    <property type="entry name" value="SERINE_THREONINE-PROTEIN KINASE DOA"/>
    <property type="match status" value="1"/>
</dbReference>
<keyword evidence="1" id="KW-0723">Serine/threonine-protein kinase</keyword>
<name>A0A6A6FU44_9PEZI</name>
<dbReference type="AlphaFoldDB" id="A0A6A6FU44"/>
<dbReference type="EMBL" id="ML992663">
    <property type="protein sequence ID" value="KAF2216963.1"/>
    <property type="molecule type" value="Genomic_DNA"/>
</dbReference>
<keyword evidence="5" id="KW-0067">ATP-binding</keyword>
<evidence type="ECO:0000256" key="1">
    <source>
        <dbReference type="ARBA" id="ARBA00022527"/>
    </source>
</evidence>
<evidence type="ECO:0000256" key="2">
    <source>
        <dbReference type="ARBA" id="ARBA00022679"/>
    </source>
</evidence>
<gene>
    <name evidence="6" type="ORF">CERZMDRAFT_93029</name>
</gene>
<dbReference type="SUPFAM" id="SSF56112">
    <property type="entry name" value="Protein kinase-like (PK-like)"/>
    <property type="match status" value="2"/>
</dbReference>
<dbReference type="GO" id="GO:0004674">
    <property type="term" value="F:protein serine/threonine kinase activity"/>
    <property type="evidence" value="ECO:0007669"/>
    <property type="project" value="UniProtKB-KW"/>
</dbReference>
<protein>
    <recommendedName>
        <fullName evidence="8">Protein kinase domain-containing protein</fullName>
    </recommendedName>
</protein>
<keyword evidence="2" id="KW-0808">Transferase</keyword>
<dbReference type="Gene3D" id="1.10.510.10">
    <property type="entry name" value="Transferase(Phosphotransferase) domain 1"/>
    <property type="match status" value="1"/>
</dbReference>
<dbReference type="GO" id="GO:0005634">
    <property type="term" value="C:nucleus"/>
    <property type="evidence" value="ECO:0007669"/>
    <property type="project" value="TreeGrafter"/>
</dbReference>
<dbReference type="InterPro" id="IPR051175">
    <property type="entry name" value="CLK_kinases"/>
</dbReference>
<dbReference type="Proteomes" id="UP000799539">
    <property type="component" value="Unassembled WGS sequence"/>
</dbReference>
<evidence type="ECO:0000256" key="4">
    <source>
        <dbReference type="ARBA" id="ARBA00022777"/>
    </source>
</evidence>
<reference evidence="6" key="1">
    <citation type="journal article" date="2020" name="Stud. Mycol.">
        <title>101 Dothideomycetes genomes: a test case for predicting lifestyles and emergence of pathogens.</title>
        <authorList>
            <person name="Haridas S."/>
            <person name="Albert R."/>
            <person name="Binder M."/>
            <person name="Bloem J."/>
            <person name="Labutti K."/>
            <person name="Salamov A."/>
            <person name="Andreopoulos B."/>
            <person name="Baker S."/>
            <person name="Barry K."/>
            <person name="Bills G."/>
            <person name="Bluhm B."/>
            <person name="Cannon C."/>
            <person name="Castanera R."/>
            <person name="Culley D."/>
            <person name="Daum C."/>
            <person name="Ezra D."/>
            <person name="Gonzalez J."/>
            <person name="Henrissat B."/>
            <person name="Kuo A."/>
            <person name="Liang C."/>
            <person name="Lipzen A."/>
            <person name="Lutzoni F."/>
            <person name="Magnuson J."/>
            <person name="Mondo S."/>
            <person name="Nolan M."/>
            <person name="Ohm R."/>
            <person name="Pangilinan J."/>
            <person name="Park H.-J."/>
            <person name="Ramirez L."/>
            <person name="Alfaro M."/>
            <person name="Sun H."/>
            <person name="Tritt A."/>
            <person name="Yoshinaga Y."/>
            <person name="Zwiers L.-H."/>
            <person name="Turgeon B."/>
            <person name="Goodwin S."/>
            <person name="Spatafora J."/>
            <person name="Crous P."/>
            <person name="Grigoriev I."/>
        </authorList>
    </citation>
    <scope>NUCLEOTIDE SEQUENCE</scope>
    <source>
        <strain evidence="6">SCOH1-5</strain>
    </source>
</reference>
<dbReference type="Gene3D" id="3.30.200.20">
    <property type="entry name" value="Phosphorylase Kinase, domain 1"/>
    <property type="match status" value="1"/>
</dbReference>
<dbReference type="InterPro" id="IPR011009">
    <property type="entry name" value="Kinase-like_dom_sf"/>
</dbReference>
<keyword evidence="4" id="KW-0418">Kinase</keyword>
<evidence type="ECO:0000256" key="3">
    <source>
        <dbReference type="ARBA" id="ARBA00022741"/>
    </source>
</evidence>
<evidence type="ECO:0008006" key="8">
    <source>
        <dbReference type="Google" id="ProtNLM"/>
    </source>
</evidence>
<dbReference type="GO" id="GO:0005524">
    <property type="term" value="F:ATP binding"/>
    <property type="evidence" value="ECO:0007669"/>
    <property type="project" value="UniProtKB-KW"/>
</dbReference>
<proteinExistence type="predicted"/>
<dbReference type="PANTHER" id="PTHR45646">
    <property type="entry name" value="SERINE/THREONINE-PROTEIN KINASE DOA-RELATED"/>
    <property type="match status" value="1"/>
</dbReference>